<reference evidence="1 2" key="1">
    <citation type="submission" date="2019-09" db="EMBL/GenBank/DDBJ databases">
        <title>A chromosome-level genome assembly of the Chinese tupelo Nyssa sinensis.</title>
        <authorList>
            <person name="Yang X."/>
            <person name="Kang M."/>
            <person name="Yang Y."/>
            <person name="Xiong H."/>
            <person name="Wang M."/>
            <person name="Zhang Z."/>
            <person name="Wang Z."/>
            <person name="Wu H."/>
            <person name="Ma T."/>
            <person name="Liu J."/>
            <person name="Xi Z."/>
        </authorList>
    </citation>
    <scope>NUCLEOTIDE SEQUENCE [LARGE SCALE GENOMIC DNA]</scope>
    <source>
        <strain evidence="1">J267</strain>
        <tissue evidence="1">Leaf</tissue>
    </source>
</reference>
<protein>
    <submittedName>
        <fullName evidence="1">Uncharacterized protein</fullName>
    </submittedName>
</protein>
<organism evidence="1 2">
    <name type="scientific">Nyssa sinensis</name>
    <dbReference type="NCBI Taxonomy" id="561372"/>
    <lineage>
        <taxon>Eukaryota</taxon>
        <taxon>Viridiplantae</taxon>
        <taxon>Streptophyta</taxon>
        <taxon>Embryophyta</taxon>
        <taxon>Tracheophyta</taxon>
        <taxon>Spermatophyta</taxon>
        <taxon>Magnoliopsida</taxon>
        <taxon>eudicotyledons</taxon>
        <taxon>Gunneridae</taxon>
        <taxon>Pentapetalae</taxon>
        <taxon>asterids</taxon>
        <taxon>Cornales</taxon>
        <taxon>Nyssaceae</taxon>
        <taxon>Nyssa</taxon>
    </lineage>
</organism>
<name>A0A5J5ARY2_9ASTE</name>
<dbReference type="Proteomes" id="UP000325577">
    <property type="component" value="Linkage Group LG19"/>
</dbReference>
<keyword evidence="2" id="KW-1185">Reference proteome</keyword>
<evidence type="ECO:0000313" key="1">
    <source>
        <dbReference type="EMBL" id="KAA8532472.1"/>
    </source>
</evidence>
<dbReference type="OrthoDB" id="1854109at2759"/>
<gene>
    <name evidence="1" type="ORF">F0562_032505</name>
</gene>
<dbReference type="EMBL" id="CM018042">
    <property type="protein sequence ID" value="KAA8532472.1"/>
    <property type="molecule type" value="Genomic_DNA"/>
</dbReference>
<accession>A0A5J5ARY2</accession>
<evidence type="ECO:0000313" key="2">
    <source>
        <dbReference type="Proteomes" id="UP000325577"/>
    </source>
</evidence>
<dbReference type="AlphaFoldDB" id="A0A5J5ARY2"/>
<proteinExistence type="predicted"/>
<sequence>MSTAMESARNDRRRLAMATVTVGEERLRDMRETRVNEERLRDMRYDRDDVTQISLLITLRFEQYRVVIWVEMEKTFFLEKDSDGSELIDKDPLVVVKEKFGELMQDGLH</sequence>